<dbReference type="Proteomes" id="UP000807342">
    <property type="component" value="Unassembled WGS sequence"/>
</dbReference>
<evidence type="ECO:0000313" key="2">
    <source>
        <dbReference type="EMBL" id="KAF9444710.1"/>
    </source>
</evidence>
<dbReference type="EMBL" id="MU151353">
    <property type="protein sequence ID" value="KAF9444710.1"/>
    <property type="molecule type" value="Genomic_DNA"/>
</dbReference>
<keyword evidence="1" id="KW-0732">Signal</keyword>
<feature type="chain" id="PRO_5040444348" description="Secreted protein" evidence="1">
    <location>
        <begin position="26"/>
        <end position="91"/>
    </location>
</feature>
<evidence type="ECO:0008006" key="4">
    <source>
        <dbReference type="Google" id="ProtNLM"/>
    </source>
</evidence>
<evidence type="ECO:0000313" key="3">
    <source>
        <dbReference type="Proteomes" id="UP000807342"/>
    </source>
</evidence>
<protein>
    <recommendedName>
        <fullName evidence="4">Secreted protein</fullName>
    </recommendedName>
</protein>
<sequence>MYWSFSTGLILWVSTLFQLLACVRAMGTQASVALYLTRGRVYVIAMLAVINDRKRCREDIKRPETLSLQQISTQLRAGSTGSTIASLEERS</sequence>
<comment type="caution">
    <text evidence="2">The sequence shown here is derived from an EMBL/GenBank/DDBJ whole genome shotgun (WGS) entry which is preliminary data.</text>
</comment>
<name>A0A9P5X7S9_9AGAR</name>
<evidence type="ECO:0000256" key="1">
    <source>
        <dbReference type="SAM" id="SignalP"/>
    </source>
</evidence>
<reference evidence="2" key="1">
    <citation type="submission" date="2020-11" db="EMBL/GenBank/DDBJ databases">
        <authorList>
            <consortium name="DOE Joint Genome Institute"/>
            <person name="Ahrendt S."/>
            <person name="Riley R."/>
            <person name="Andreopoulos W."/>
            <person name="Labutti K."/>
            <person name="Pangilinan J."/>
            <person name="Ruiz-Duenas F.J."/>
            <person name="Barrasa J.M."/>
            <person name="Sanchez-Garcia M."/>
            <person name="Camarero S."/>
            <person name="Miyauchi S."/>
            <person name="Serrano A."/>
            <person name="Linde D."/>
            <person name="Babiker R."/>
            <person name="Drula E."/>
            <person name="Ayuso-Fernandez I."/>
            <person name="Pacheco R."/>
            <person name="Padilla G."/>
            <person name="Ferreira P."/>
            <person name="Barriuso J."/>
            <person name="Kellner H."/>
            <person name="Castanera R."/>
            <person name="Alfaro M."/>
            <person name="Ramirez L."/>
            <person name="Pisabarro A.G."/>
            <person name="Kuo A."/>
            <person name="Tritt A."/>
            <person name="Lipzen A."/>
            <person name="He G."/>
            <person name="Yan M."/>
            <person name="Ng V."/>
            <person name="Cullen D."/>
            <person name="Martin F."/>
            <person name="Rosso M.-N."/>
            <person name="Henrissat B."/>
            <person name="Hibbett D."/>
            <person name="Martinez A.T."/>
            <person name="Grigoriev I.V."/>
        </authorList>
    </citation>
    <scope>NUCLEOTIDE SEQUENCE</scope>
    <source>
        <strain evidence="2">MF-IS2</strain>
    </source>
</reference>
<keyword evidence="3" id="KW-1185">Reference proteome</keyword>
<accession>A0A9P5X7S9</accession>
<gene>
    <name evidence="2" type="ORF">P691DRAFT_323924</name>
</gene>
<feature type="signal peptide" evidence="1">
    <location>
        <begin position="1"/>
        <end position="25"/>
    </location>
</feature>
<dbReference type="AlphaFoldDB" id="A0A9P5X7S9"/>
<proteinExistence type="predicted"/>
<organism evidence="2 3">
    <name type="scientific">Macrolepiota fuliginosa MF-IS2</name>
    <dbReference type="NCBI Taxonomy" id="1400762"/>
    <lineage>
        <taxon>Eukaryota</taxon>
        <taxon>Fungi</taxon>
        <taxon>Dikarya</taxon>
        <taxon>Basidiomycota</taxon>
        <taxon>Agaricomycotina</taxon>
        <taxon>Agaricomycetes</taxon>
        <taxon>Agaricomycetidae</taxon>
        <taxon>Agaricales</taxon>
        <taxon>Agaricineae</taxon>
        <taxon>Agaricaceae</taxon>
        <taxon>Macrolepiota</taxon>
    </lineage>
</organism>